<accession>A0A834CP11</accession>
<name>A0A834CP11_ORYME</name>
<organism evidence="1 2">
    <name type="scientific">Oryzias melastigma</name>
    <name type="common">Marine medaka</name>
    <dbReference type="NCBI Taxonomy" id="30732"/>
    <lineage>
        <taxon>Eukaryota</taxon>
        <taxon>Metazoa</taxon>
        <taxon>Chordata</taxon>
        <taxon>Craniata</taxon>
        <taxon>Vertebrata</taxon>
        <taxon>Euteleostomi</taxon>
        <taxon>Actinopterygii</taxon>
        <taxon>Neopterygii</taxon>
        <taxon>Teleostei</taxon>
        <taxon>Neoteleostei</taxon>
        <taxon>Acanthomorphata</taxon>
        <taxon>Ovalentaria</taxon>
        <taxon>Atherinomorphae</taxon>
        <taxon>Beloniformes</taxon>
        <taxon>Adrianichthyidae</taxon>
        <taxon>Oryziinae</taxon>
        <taxon>Oryzias</taxon>
    </lineage>
</organism>
<evidence type="ECO:0000313" key="2">
    <source>
        <dbReference type="Proteomes" id="UP000646548"/>
    </source>
</evidence>
<reference evidence="1" key="1">
    <citation type="journal article" name="BMC Genomics">
        <title>Long-read sequencing and de novo genome assembly of marine medaka (Oryzias melastigma).</title>
        <authorList>
            <person name="Liang P."/>
            <person name="Saqib H.S.A."/>
            <person name="Ni X."/>
            <person name="Shen Y."/>
        </authorList>
    </citation>
    <scope>NUCLEOTIDE SEQUENCE</scope>
    <source>
        <strain evidence="1">Bigg-433</strain>
    </source>
</reference>
<dbReference type="AlphaFoldDB" id="A0A834CP11"/>
<evidence type="ECO:0000313" key="1">
    <source>
        <dbReference type="EMBL" id="KAF6731928.1"/>
    </source>
</evidence>
<dbReference type="Proteomes" id="UP000646548">
    <property type="component" value="Unassembled WGS sequence"/>
</dbReference>
<sequence length="106" mass="11666">MASALAREHAEVLNTRSVTKELTRSGSLSVLDPALWFGSVRFSRPTDVMKCYRKEFGCGCSLRISEIQSLTGISGMLRHTKHRSSDGLHVGRVCPSLSESVRVVQC</sequence>
<dbReference type="EMBL" id="WKFB01000202">
    <property type="protein sequence ID" value="KAF6731928.1"/>
    <property type="molecule type" value="Genomic_DNA"/>
</dbReference>
<proteinExistence type="predicted"/>
<gene>
    <name evidence="1" type="ORF">FQA47_020983</name>
</gene>
<protein>
    <submittedName>
        <fullName evidence="1">Uncharacterized protein</fullName>
    </submittedName>
</protein>
<comment type="caution">
    <text evidence="1">The sequence shown here is derived from an EMBL/GenBank/DDBJ whole genome shotgun (WGS) entry which is preliminary data.</text>
</comment>